<evidence type="ECO:0000256" key="9">
    <source>
        <dbReference type="ARBA" id="ARBA00023136"/>
    </source>
</evidence>
<sequence>MPWFFPWSDFIKKRACRYLLQHYLGHFLQEKLTLDQLTVDLYNGTGRVDKVPLDVWSVNEMLDNAGIPLEIIDGFIGSISVSVPWTALLSESCCMDIQGLDITIAPKQRIETGGSMTDSMIWNAMTTSMQLAQECLKEGPSTGEEQAEASPPFEGLESFAQTIESVLARVKLSFTDTVIRFEHLPRDTKTGIGLEIHIKRIDYSDLSTELAERDSHYKAKSVYEPAACACKNLKIFGVSVHLDEFPEESRTIRQVPDYSYSPPPSPGSGSSSPPLHYPHSSLEGVSMSAEQFRSPPLSGVLSPPIKVATFAGHSEIKLKLKQNSAVPGPRMDFECFIGTLNVFLSPRQVHLLTELASGFSSPDVAGPTTVKGHSVNKPMQPEDYQKIEQDLQNQLMSKKQQEQRHQQGQQRVDSWNFNFDSCLSNDILSHSPSGAEYDSILEEGEEETFFSMSSVHDVLPPLEEPVLPADMLVINRSLSGNLLQSPEFSPLGSLQSSPYNFTNTIPCDKRFVSPKIQPQGSPLAEAANAVFVKAKSSASAVHEWRTDGVQARRGVSLANPGLAGIAALDDPCPDVIKLSIKLSSLAITVLHIDPVSPPSSELTGSLHDDADVTHPLAHMADKFFSNLGTYGFGGKDFEDMAEKFAVACTKDHLRCMAAPVSFEFERTVSSSNQTGKCELSAGKLELSECLFERSSASAPSQTPYSTTQLLKFLPSESQAAPLYGYTSTSPRPCLRLKYTSTQRTTSPGIVQGRNVVLPKSELSLELGSLLCELDISIVDRLTALLDPQPLFMNHGSNIQSRMFRSCNPSIVNQQAVFTQAMEDTPTVEQPFNLHLSCPSLTIVLRFPIPDLRPAVDRRPWWKQSLRNERLTFEFSAVEFNTSFTGPDLPSHYNFSFKELNGYFQKDSSRSSVPVINAGHGQSDNDTAGNGGFDWPRIVITVQPPAPLSALEEVQSSDNSPLSSLDAYPVMKAEPSPFSSKPVMFETEELLMPGSQEEMKAFQDETVSSSKVHVECTFPLLDVNLHTKDVFENIYNRLASDLLLWEPMAPSPVDRPDQCGFNIGTGLDLASQMLQAQGPDRFVMCRSGLRSYDDDASSSEDGSSNITSLENKYRRDNSIPNGQTPFTLSLNVSKARLAVFPVSEVSWSNAHPKDSSSSYEEVLGEIVAELSDVTFFIAACYKSQVDLSYLFLQSQKVSFQHAPVVPQDAHSTMETAFNGAELLSTLYHNEPGIRQADGKNPEPMFAFAIKVSSDATKDIKEILFSLGLRRSTLRYRMLSSKQLWLTQLKDFFDVRDDPVLGFSPPAVVTVFHTHVWEGTIDYRPIHLPLRVLVTIETFSVSSNITIESTVSLLRFIIDDAALYLSDKCSGSANIKNYVCVLDLGMFELSLLTCDGSEKGHPQVELRMSNNTVNIRTCSDSCSALLQLIQYISADGDLAPSYEQEEPDRTKTPSTPSRCPAEPPVKQGSVDEGTLSSIMTEAMVDTHSLEEPSYDKSFKGELSHQLSRSPRRDLFLFPDDELLADAVEDYYPAEDNSHASLGIPGEPEDEEDDSDDDFCILEHPDKEPEGLSHEVIIKCLTDEAVSIKENHFTVPIGPSDQLSAPSHYPPAVFCYTLKEMSVVWRLFGGRDFGGTPSRTQRKKISFALDEKGQARDGSATAVRPSILLPNNIAANSAKKFSRTSGGPNRNNDVLMEFYLNKIRLQYEEYPEHTEQASRLVVLVQDVEIRDRLAHSQINKFLYQYTSEACPKQSHANMILLKMLYIRPDAGLKAQECNLRVSIQPLRLNVDQDALFFLRNFFTEVMGEAAKNPKGSAAVDSSPTRPPPSSDWLTESSPEEATLVNSATGSESDSPESTPTFFRSFIFSPEVPIRLDYQGKRVDMEQGTLAGLLIGLGQLNCSELRLKRLCCRSGLLGIDRVMNYALSEWMTDIRGTQLPRILGGVGPVHSFLQLFQGLVDLVWLPIDQYRRDGRVMRGLQRGANSFTTSSAMAFLELTNRVVQMIQAAAETAYDVVSPASPAKRGQNRLAQQPADLREGFTNAYQVFKEGLGQTATNIVQVAKEEHEQKGVTGAVGGVLRQVPATVVQPLILATEATSNVLGGVRNQILPDARREAADKWRATP</sequence>
<dbReference type="InterPro" id="IPR026849">
    <property type="entry name" value="ATG2"/>
</dbReference>
<feature type="compositionally biased region" description="Low complexity" evidence="12">
    <location>
        <begin position="267"/>
        <end position="280"/>
    </location>
</feature>
<name>A0ABN8NUQ9_9CNID</name>
<evidence type="ECO:0000256" key="3">
    <source>
        <dbReference type="ARBA" id="ARBA00009714"/>
    </source>
</evidence>
<evidence type="ECO:0000256" key="2">
    <source>
        <dbReference type="ARBA" id="ARBA00004623"/>
    </source>
</evidence>
<dbReference type="Pfam" id="PF13329">
    <property type="entry name" value="ATG2_CAD"/>
    <property type="match status" value="2"/>
</dbReference>
<protein>
    <recommendedName>
        <fullName evidence="4">Autophagy-related protein 2</fullName>
    </recommendedName>
</protein>
<evidence type="ECO:0000256" key="5">
    <source>
        <dbReference type="ARBA" id="ARBA00022448"/>
    </source>
</evidence>
<evidence type="ECO:0000313" key="14">
    <source>
        <dbReference type="Proteomes" id="UP001159405"/>
    </source>
</evidence>
<keyword evidence="5" id="KW-0813">Transport</keyword>
<dbReference type="EMBL" id="CALNXK010000037">
    <property type="protein sequence ID" value="CAH3122788.1"/>
    <property type="molecule type" value="Genomic_DNA"/>
</dbReference>
<reference evidence="13 14" key="1">
    <citation type="submission" date="2022-05" db="EMBL/GenBank/DDBJ databases">
        <authorList>
            <consortium name="Genoscope - CEA"/>
            <person name="William W."/>
        </authorList>
    </citation>
    <scope>NUCLEOTIDE SEQUENCE [LARGE SCALE GENOMIC DNA]</scope>
</reference>
<evidence type="ECO:0000256" key="1">
    <source>
        <dbReference type="ARBA" id="ARBA00004406"/>
    </source>
</evidence>
<keyword evidence="6" id="KW-0256">Endoplasmic reticulum</keyword>
<organism evidence="13 14">
    <name type="scientific">Porites lobata</name>
    <dbReference type="NCBI Taxonomy" id="104759"/>
    <lineage>
        <taxon>Eukaryota</taxon>
        <taxon>Metazoa</taxon>
        <taxon>Cnidaria</taxon>
        <taxon>Anthozoa</taxon>
        <taxon>Hexacorallia</taxon>
        <taxon>Scleractinia</taxon>
        <taxon>Fungiina</taxon>
        <taxon>Poritidae</taxon>
        <taxon>Porites</taxon>
    </lineage>
</organism>
<gene>
    <name evidence="13" type="ORF">PLOB_00029542</name>
</gene>
<evidence type="ECO:0000256" key="8">
    <source>
        <dbReference type="ARBA" id="ARBA00023055"/>
    </source>
</evidence>
<keyword evidence="8" id="KW-0445">Lipid transport</keyword>
<dbReference type="PANTHER" id="PTHR13190:SF1">
    <property type="entry name" value="AUTOPHAGY-RELATED 2, ISOFORM A"/>
    <property type="match status" value="1"/>
</dbReference>
<comment type="catalytic activity">
    <reaction evidence="11">
        <text>a 1,2-diacyl-sn-glycero-3-phosphoethanolamine(in) = a 1,2-diacyl-sn-glycero-3-phosphoethanolamine(out)</text>
        <dbReference type="Rhea" id="RHEA:38895"/>
        <dbReference type="ChEBI" id="CHEBI:64612"/>
    </reaction>
</comment>
<evidence type="ECO:0000313" key="13">
    <source>
        <dbReference type="EMBL" id="CAH3122788.1"/>
    </source>
</evidence>
<feature type="region of interest" description="Disordered" evidence="12">
    <location>
        <begin position="253"/>
        <end position="280"/>
    </location>
</feature>
<evidence type="ECO:0000256" key="7">
    <source>
        <dbReference type="ARBA" id="ARBA00023006"/>
    </source>
</evidence>
<evidence type="ECO:0000256" key="11">
    <source>
        <dbReference type="ARBA" id="ARBA00024615"/>
    </source>
</evidence>
<evidence type="ECO:0000256" key="6">
    <source>
        <dbReference type="ARBA" id="ARBA00022824"/>
    </source>
</evidence>
<evidence type="ECO:0000256" key="10">
    <source>
        <dbReference type="ARBA" id="ARBA00024479"/>
    </source>
</evidence>
<comment type="caution">
    <text evidence="13">The sequence shown here is derived from an EMBL/GenBank/DDBJ whole genome shotgun (WGS) entry which is preliminary data.</text>
</comment>
<evidence type="ECO:0000256" key="12">
    <source>
        <dbReference type="SAM" id="MobiDB-lite"/>
    </source>
</evidence>
<dbReference type="PANTHER" id="PTHR13190">
    <property type="entry name" value="AUTOPHAGY-RELATED 2, ISOFORM A"/>
    <property type="match status" value="1"/>
</dbReference>
<feature type="region of interest" description="Disordered" evidence="12">
    <location>
        <begin position="1091"/>
        <end position="1119"/>
    </location>
</feature>
<feature type="region of interest" description="Disordered" evidence="12">
    <location>
        <begin position="1809"/>
        <end position="1835"/>
    </location>
</feature>
<comment type="subcellular location">
    <subcellularLocation>
        <location evidence="1">Endoplasmic reticulum membrane</location>
        <topology evidence="1">Peripheral membrane protein</topology>
    </subcellularLocation>
    <subcellularLocation>
        <location evidence="2">Preautophagosomal structure membrane</location>
        <topology evidence="2">Peripheral membrane protein</topology>
    </subcellularLocation>
</comment>
<feature type="region of interest" description="Disordered" evidence="12">
    <location>
        <begin position="1438"/>
        <end position="1469"/>
    </location>
</feature>
<keyword evidence="7" id="KW-0072">Autophagy</keyword>
<evidence type="ECO:0000256" key="4">
    <source>
        <dbReference type="ARBA" id="ARBA00018070"/>
    </source>
</evidence>
<comment type="similarity">
    <text evidence="3">Belongs to the ATG2 family.</text>
</comment>
<keyword evidence="14" id="KW-1185">Reference proteome</keyword>
<dbReference type="Proteomes" id="UP001159405">
    <property type="component" value="Unassembled WGS sequence"/>
</dbReference>
<keyword evidence="9" id="KW-0472">Membrane</keyword>
<accession>A0ABN8NUQ9</accession>
<comment type="catalytic activity">
    <reaction evidence="10">
        <text>a 1,2-diacyl-sn-glycero-3-phospho-L-serine(in) = a 1,2-diacyl-sn-glycero-3-phospho-L-serine(out)</text>
        <dbReference type="Rhea" id="RHEA:38663"/>
        <dbReference type="ChEBI" id="CHEBI:57262"/>
    </reaction>
</comment>
<feature type="region of interest" description="Disordered" evidence="12">
    <location>
        <begin position="1533"/>
        <end position="1552"/>
    </location>
</feature>
<proteinExistence type="inferred from homology"/>